<dbReference type="Pfam" id="PF06834">
    <property type="entry name" value="TraU"/>
    <property type="match status" value="1"/>
</dbReference>
<organism evidence="1">
    <name type="scientific">Burkholderia sp. M701</name>
    <dbReference type="NCBI Taxonomy" id="326454"/>
    <lineage>
        <taxon>Bacteria</taxon>
        <taxon>Pseudomonadati</taxon>
        <taxon>Pseudomonadota</taxon>
        <taxon>Betaproteobacteria</taxon>
        <taxon>Burkholderiales</taxon>
        <taxon>Burkholderiaceae</taxon>
        <taxon>Burkholderia</taxon>
    </lineage>
</organism>
<reference evidence="1" key="1">
    <citation type="journal article" date="2014" name="Microbiology">
        <title>A 2,4-dichlorophenoxyacetic acid degradation plasmid pM7012 discloses distribution of an unclassified megaplasmid group across bacterial species.</title>
        <authorList>
            <person name="Sakai Y."/>
            <person name="Ogawa N."/>
            <person name="Shimomura Y."/>
            <person name="Fujii T."/>
        </authorList>
    </citation>
    <scope>NUCLEOTIDE SEQUENCE</scope>
    <source>
        <strain evidence="1">M701</strain>
    </source>
</reference>
<proteinExistence type="predicted"/>
<keyword evidence="1" id="KW-0614">Plasmid</keyword>
<geneLocation type="plasmid" evidence="1">
    <name>pM7012</name>
</geneLocation>
<dbReference type="InterPro" id="IPR009649">
    <property type="entry name" value="TraU"/>
</dbReference>
<reference evidence="1" key="2">
    <citation type="submission" date="2024-06" db="EMBL/GenBank/DDBJ databases">
        <authorList>
            <person name="Sakai Y."/>
            <person name="Fujii T."/>
        </authorList>
    </citation>
    <scope>NUCLEOTIDE SEQUENCE</scope>
    <source>
        <strain evidence="1">M701</strain>
        <plasmid evidence="1">pM7012</plasmid>
    </source>
</reference>
<accession>V5YPL5</accession>
<protein>
    <submittedName>
        <fullName evidence="1">TraU family protein</fullName>
    </submittedName>
</protein>
<gene>
    <name evidence="1" type="primary">traU</name>
</gene>
<sequence>MTFSLCASNSANASPACYGKFPNPITDFCWSCVFPIKLFGDMTLISDGQEDFDDGDDQPFCYCDNPPKLGIPMSFWEMDMMEDVTATPGCFPLLGGVEMDVGINADAYGEVSDDDAGVDDGTGMGSTAGTRTRTSFMQNNLYINPVMYLTGAILDDSCLDERGFDVPWISIADPIHNDDELSMIITPYAFPFGGLVAIAAISVDAVAATTGFPLSSLFWAAGAYGHMYPLTGNNESHQSMEQTSRLQVTRTLAELHAAGTIWGSFGSDALCGYYPEIIMDKRQYKLQRIYPTSQMKIGGECCDPIGRSPILTQTNTELPLPGWRDFGYAIFQKRDCCSGSSPNATGSSTSTD</sequence>
<name>V5YPL5_9BURK</name>
<dbReference type="EMBL" id="AB853026">
    <property type="protein sequence ID" value="BAO19219.1"/>
    <property type="molecule type" value="Genomic_DNA"/>
</dbReference>
<evidence type="ECO:0000313" key="1">
    <source>
        <dbReference type="EMBL" id="BAO19219.1"/>
    </source>
</evidence>
<dbReference type="AlphaFoldDB" id="V5YPL5"/>